<accession>A0AAV4T246</accession>
<protein>
    <submittedName>
        <fullName evidence="3">Uncharacterized protein</fullName>
    </submittedName>
</protein>
<keyword evidence="4" id="KW-1185">Reference proteome</keyword>
<evidence type="ECO:0000313" key="4">
    <source>
        <dbReference type="Proteomes" id="UP001054837"/>
    </source>
</evidence>
<keyword evidence="2" id="KW-1133">Transmembrane helix</keyword>
<feature type="region of interest" description="Disordered" evidence="1">
    <location>
        <begin position="152"/>
        <end position="173"/>
    </location>
</feature>
<comment type="caution">
    <text evidence="3">The sequence shown here is derived from an EMBL/GenBank/DDBJ whole genome shotgun (WGS) entry which is preliminary data.</text>
</comment>
<organism evidence="3 4">
    <name type="scientific">Caerostris darwini</name>
    <dbReference type="NCBI Taxonomy" id="1538125"/>
    <lineage>
        <taxon>Eukaryota</taxon>
        <taxon>Metazoa</taxon>
        <taxon>Ecdysozoa</taxon>
        <taxon>Arthropoda</taxon>
        <taxon>Chelicerata</taxon>
        <taxon>Arachnida</taxon>
        <taxon>Araneae</taxon>
        <taxon>Araneomorphae</taxon>
        <taxon>Entelegynae</taxon>
        <taxon>Araneoidea</taxon>
        <taxon>Araneidae</taxon>
        <taxon>Caerostris</taxon>
    </lineage>
</organism>
<evidence type="ECO:0000313" key="3">
    <source>
        <dbReference type="EMBL" id="GIY39622.1"/>
    </source>
</evidence>
<evidence type="ECO:0000256" key="1">
    <source>
        <dbReference type="SAM" id="MobiDB-lite"/>
    </source>
</evidence>
<feature type="transmembrane region" description="Helical" evidence="2">
    <location>
        <begin position="104"/>
        <end position="129"/>
    </location>
</feature>
<feature type="transmembrane region" description="Helical" evidence="2">
    <location>
        <begin position="63"/>
        <end position="84"/>
    </location>
</feature>
<sequence>MHINQQDLQPNASSDRVRSHPGTGHIFLFSDPLSQQGATFMFWSIFFFPKTKTKCFPTNMKSYAFLISLLASAAAVLWPGTQFWKNNQSSFTKVCLYSNDPSKFTPMCILCPNTLYPIVLTTCVMGSVIPMNVSYTQASCIVGNCAVNMNPKPPAKPKREADEEPDQENEQRETIASSLFGGDMSSLSNVFEEEFQVQSLPYTMVVDGHNVTITKVEEYFVHSEEQPDEDLLDEELE</sequence>
<keyword evidence="2" id="KW-0812">Transmembrane</keyword>
<dbReference type="AlphaFoldDB" id="A0AAV4T246"/>
<dbReference type="EMBL" id="BPLQ01008826">
    <property type="protein sequence ID" value="GIY39622.1"/>
    <property type="molecule type" value="Genomic_DNA"/>
</dbReference>
<evidence type="ECO:0000256" key="2">
    <source>
        <dbReference type="SAM" id="Phobius"/>
    </source>
</evidence>
<keyword evidence="2" id="KW-0472">Membrane</keyword>
<gene>
    <name evidence="3" type="primary">AVEN_200484_1</name>
    <name evidence="3" type="ORF">CDAR_279141</name>
</gene>
<reference evidence="3 4" key="1">
    <citation type="submission" date="2021-06" db="EMBL/GenBank/DDBJ databases">
        <title>Caerostris darwini draft genome.</title>
        <authorList>
            <person name="Kono N."/>
            <person name="Arakawa K."/>
        </authorList>
    </citation>
    <scope>NUCLEOTIDE SEQUENCE [LARGE SCALE GENOMIC DNA]</scope>
</reference>
<name>A0AAV4T246_9ARAC</name>
<proteinExistence type="predicted"/>
<dbReference type="Proteomes" id="UP001054837">
    <property type="component" value="Unassembled WGS sequence"/>
</dbReference>